<dbReference type="CDD" id="cd00371">
    <property type="entry name" value="HMA"/>
    <property type="match status" value="1"/>
</dbReference>
<dbReference type="Proteomes" id="UP000315037">
    <property type="component" value="Unassembled WGS sequence"/>
</dbReference>
<dbReference type="InterPro" id="IPR017969">
    <property type="entry name" value="Heavy-metal-associated_CS"/>
</dbReference>
<keyword evidence="4" id="KW-1185">Reference proteome</keyword>
<reference evidence="3 4" key="1">
    <citation type="submission" date="2019-03" db="EMBL/GenBank/DDBJ databases">
        <title>The complete genome sequence of Neokomagataea sp. Jb2 NBRC113641.</title>
        <authorList>
            <person name="Chua K.-O."/>
            <person name="Chan K.-G."/>
            <person name="See-Too W.-S."/>
        </authorList>
    </citation>
    <scope>NUCLEOTIDE SEQUENCE [LARGE SCALE GENOMIC DNA]</scope>
    <source>
        <strain evidence="3 4">Jb2</strain>
    </source>
</reference>
<dbReference type="GO" id="GO:0046872">
    <property type="term" value="F:metal ion binding"/>
    <property type="evidence" value="ECO:0007669"/>
    <property type="project" value="UniProtKB-KW"/>
</dbReference>
<comment type="caution">
    <text evidence="3">The sequence shown here is derived from an EMBL/GenBank/DDBJ whole genome shotgun (WGS) entry which is preliminary data.</text>
</comment>
<name>A0A506UKY0_9PROT</name>
<accession>A0A506UKY0</accession>
<dbReference type="PROSITE" id="PS01047">
    <property type="entry name" value="HMA_1"/>
    <property type="match status" value="1"/>
</dbReference>
<evidence type="ECO:0000256" key="1">
    <source>
        <dbReference type="ARBA" id="ARBA00022723"/>
    </source>
</evidence>
<dbReference type="PROSITE" id="PS50846">
    <property type="entry name" value="HMA_2"/>
    <property type="match status" value="1"/>
</dbReference>
<evidence type="ECO:0000313" key="4">
    <source>
        <dbReference type="Proteomes" id="UP000315037"/>
    </source>
</evidence>
<organism evidence="3 4">
    <name type="scientific">Oecophyllibacter saccharovorans</name>
    <dbReference type="NCBI Taxonomy" id="2558360"/>
    <lineage>
        <taxon>Bacteria</taxon>
        <taxon>Pseudomonadati</taxon>
        <taxon>Pseudomonadota</taxon>
        <taxon>Alphaproteobacteria</taxon>
        <taxon>Acetobacterales</taxon>
        <taxon>Acetobacteraceae</taxon>
        <taxon>Oecophyllibacter</taxon>
    </lineage>
</organism>
<keyword evidence="1" id="KW-0479">Metal-binding</keyword>
<dbReference type="Gene3D" id="3.30.70.100">
    <property type="match status" value="1"/>
</dbReference>
<feature type="domain" description="HMA" evidence="2">
    <location>
        <begin position="5"/>
        <end position="71"/>
    </location>
</feature>
<gene>
    <name evidence="3" type="ORF">E3202_05230</name>
</gene>
<dbReference type="InterPro" id="IPR006121">
    <property type="entry name" value="HMA_dom"/>
</dbReference>
<dbReference type="Pfam" id="PF00403">
    <property type="entry name" value="HMA"/>
    <property type="match status" value="1"/>
</dbReference>
<dbReference type="AlphaFoldDB" id="A0A506UKY0"/>
<dbReference type="SUPFAM" id="SSF55008">
    <property type="entry name" value="HMA, heavy metal-associated domain"/>
    <property type="match status" value="1"/>
</dbReference>
<dbReference type="RefSeq" id="WP_165600669.1">
    <property type="nucleotide sequence ID" value="NZ_SORZ01000002.1"/>
</dbReference>
<dbReference type="InterPro" id="IPR036163">
    <property type="entry name" value="HMA_dom_sf"/>
</dbReference>
<sequence length="79" mass="8389">MTQQPTLIFPVTGMVCDHCVASLTKALEQVPDVTQVHVTLKPEEAQVTFNPARTTPDALAKTVTAAIIDTGFGTPGPRN</sequence>
<evidence type="ECO:0000313" key="3">
    <source>
        <dbReference type="EMBL" id="TPW33975.1"/>
    </source>
</evidence>
<evidence type="ECO:0000259" key="2">
    <source>
        <dbReference type="PROSITE" id="PS50846"/>
    </source>
</evidence>
<protein>
    <submittedName>
        <fullName evidence="3">Heavy-metal-associated domain-containing protein</fullName>
    </submittedName>
</protein>
<dbReference type="EMBL" id="SORZ01000002">
    <property type="protein sequence ID" value="TPW33975.1"/>
    <property type="molecule type" value="Genomic_DNA"/>
</dbReference>
<dbReference type="FunFam" id="3.30.70.100:FF:000001">
    <property type="entry name" value="ATPase copper transporting beta"/>
    <property type="match status" value="1"/>
</dbReference>
<proteinExistence type="predicted"/>